<accession>A0A2M4C883</accession>
<name>A0A2M4C883_9DIPT</name>
<proteinExistence type="predicted"/>
<protein>
    <submittedName>
        <fullName evidence="2">Putative secreted protein</fullName>
    </submittedName>
</protein>
<reference evidence="2" key="1">
    <citation type="submission" date="2018-01" db="EMBL/GenBank/DDBJ databases">
        <title>An insight into the sialome of Amazonian anophelines.</title>
        <authorList>
            <person name="Ribeiro J.M."/>
            <person name="Scarpassa V."/>
            <person name="Calvo E."/>
        </authorList>
    </citation>
    <scope>NUCLEOTIDE SEQUENCE</scope>
    <source>
        <tissue evidence="2">Salivary glands</tissue>
    </source>
</reference>
<evidence type="ECO:0000256" key="1">
    <source>
        <dbReference type="SAM" id="MobiDB-lite"/>
    </source>
</evidence>
<dbReference type="EMBL" id="GGFJ01012383">
    <property type="protein sequence ID" value="MBW61524.1"/>
    <property type="molecule type" value="Transcribed_RNA"/>
</dbReference>
<feature type="region of interest" description="Disordered" evidence="1">
    <location>
        <begin position="70"/>
        <end position="106"/>
    </location>
</feature>
<evidence type="ECO:0000313" key="2">
    <source>
        <dbReference type="EMBL" id="MBW61524.1"/>
    </source>
</evidence>
<organism evidence="2">
    <name type="scientific">Anopheles marajoara</name>
    <dbReference type="NCBI Taxonomy" id="58244"/>
    <lineage>
        <taxon>Eukaryota</taxon>
        <taxon>Metazoa</taxon>
        <taxon>Ecdysozoa</taxon>
        <taxon>Arthropoda</taxon>
        <taxon>Hexapoda</taxon>
        <taxon>Insecta</taxon>
        <taxon>Pterygota</taxon>
        <taxon>Neoptera</taxon>
        <taxon>Endopterygota</taxon>
        <taxon>Diptera</taxon>
        <taxon>Nematocera</taxon>
        <taxon>Culicoidea</taxon>
        <taxon>Culicidae</taxon>
        <taxon>Anophelinae</taxon>
        <taxon>Anopheles</taxon>
    </lineage>
</organism>
<feature type="compositionally biased region" description="Polar residues" evidence="1">
    <location>
        <begin position="75"/>
        <end position="85"/>
    </location>
</feature>
<sequence>MQTARLLAARLSSAITSACEARCVRLSDSTGEKHQQHAAHGARRTTRGNALRGVAAWGRLEKYLDRCAYDRDRVPTTTKTPSSEPVQPFSGGSGGGGSGGDRRLAA</sequence>
<dbReference type="AlphaFoldDB" id="A0A2M4C883"/>